<evidence type="ECO:0000313" key="3">
    <source>
        <dbReference type="EMBL" id="RDX01364.1"/>
    </source>
</evidence>
<dbReference type="Pfam" id="PF02397">
    <property type="entry name" value="Bac_transf"/>
    <property type="match status" value="1"/>
</dbReference>
<gene>
    <name evidence="3" type="ORF">UR08_10640</name>
</gene>
<dbReference type="Proteomes" id="UP000257055">
    <property type="component" value="Unassembled WGS sequence"/>
</dbReference>
<protein>
    <recommendedName>
        <fullName evidence="2">Bacterial sugar transferase domain-containing protein</fullName>
    </recommendedName>
</protein>
<proteinExistence type="inferred from homology"/>
<dbReference type="GO" id="GO:0016780">
    <property type="term" value="F:phosphotransferase activity, for other substituted phosphate groups"/>
    <property type="evidence" value="ECO:0007669"/>
    <property type="project" value="TreeGrafter"/>
</dbReference>
<dbReference type="InterPro" id="IPR003362">
    <property type="entry name" value="Bact_transf"/>
</dbReference>
<comment type="caution">
    <text evidence="3">The sequence shown here is derived from an EMBL/GenBank/DDBJ whole genome shotgun (WGS) entry which is preliminary data.</text>
</comment>
<dbReference type="PANTHER" id="PTHR30576:SF10">
    <property type="entry name" value="SLL5057 PROTEIN"/>
    <property type="match status" value="1"/>
</dbReference>
<evidence type="ECO:0000256" key="1">
    <source>
        <dbReference type="ARBA" id="ARBA00006464"/>
    </source>
</evidence>
<name>A0A3D8TRZ6_9LIST</name>
<feature type="domain" description="Bacterial sugar transferase" evidence="2">
    <location>
        <begin position="27"/>
        <end position="215"/>
    </location>
</feature>
<accession>A0A3D8TRZ6</accession>
<dbReference type="EMBL" id="LARY01000002">
    <property type="protein sequence ID" value="RDX01364.1"/>
    <property type="molecule type" value="Genomic_DNA"/>
</dbReference>
<organism evidence="3 4">
    <name type="scientific">Listeria kieliensis</name>
    <dbReference type="NCBI Taxonomy" id="1621700"/>
    <lineage>
        <taxon>Bacteria</taxon>
        <taxon>Bacillati</taxon>
        <taxon>Bacillota</taxon>
        <taxon>Bacilli</taxon>
        <taxon>Bacillales</taxon>
        <taxon>Listeriaceae</taxon>
        <taxon>Listeria</taxon>
    </lineage>
</organism>
<reference evidence="4" key="1">
    <citation type="submission" date="2015-04" db="EMBL/GenBank/DDBJ databases">
        <authorList>
            <person name="Schardt J."/>
            <person name="Mueller-Herbst S."/>
            <person name="Scherer S."/>
            <person name="Huptas C."/>
        </authorList>
    </citation>
    <scope>NUCLEOTIDE SEQUENCE [LARGE SCALE GENOMIC DNA]</scope>
    <source>
        <strain evidence="4">Kiel-L1</strain>
    </source>
</reference>
<keyword evidence="4" id="KW-1185">Reference proteome</keyword>
<dbReference type="AlphaFoldDB" id="A0A3D8TRZ6"/>
<sequence>MSERKRRMGKPMWITLDKQHKSYLSLKRIFDIHLSMLGLLFLSPLLILIAALIKCSDWKGKVLFKQIRLGKDGEEFWMYKFRTMHHDAEAKLEELKAKNEISGAMFKMKEDPRVTKIGKFLRKSSLDELPQLWNVLKGDMSLVGPRPPLLREVSEYTPYQIQRLLVKPGCTGIWQVSGRNSLDFYQMVELDLEYIRDMSFYLDVKIICKTIIVMVVPNNAY</sequence>
<evidence type="ECO:0000313" key="4">
    <source>
        <dbReference type="Proteomes" id="UP000257055"/>
    </source>
</evidence>
<comment type="similarity">
    <text evidence="1">Belongs to the bacterial sugar transferase family.</text>
</comment>
<dbReference type="PANTHER" id="PTHR30576">
    <property type="entry name" value="COLANIC BIOSYNTHESIS UDP-GLUCOSE LIPID CARRIER TRANSFERASE"/>
    <property type="match status" value="1"/>
</dbReference>
<evidence type="ECO:0000259" key="2">
    <source>
        <dbReference type="Pfam" id="PF02397"/>
    </source>
</evidence>